<keyword evidence="6" id="KW-1185">Reference proteome</keyword>
<evidence type="ECO:0000259" key="4">
    <source>
        <dbReference type="Pfam" id="PF00248"/>
    </source>
</evidence>
<feature type="domain" description="NADP-dependent oxidoreductase" evidence="4">
    <location>
        <begin position="31"/>
        <end position="274"/>
    </location>
</feature>
<dbReference type="PRINTS" id="PR00069">
    <property type="entry name" value="ALDKETRDTASE"/>
</dbReference>
<name>A0ABP1DJ67_9APHY</name>
<dbReference type="PANTHER" id="PTHR43827:SF3">
    <property type="entry name" value="NADP-DEPENDENT OXIDOREDUCTASE DOMAIN-CONTAINING PROTEIN"/>
    <property type="match status" value="1"/>
</dbReference>
<dbReference type="CDD" id="cd19071">
    <property type="entry name" value="AKR_AKR1-5-like"/>
    <property type="match status" value="1"/>
</dbReference>
<dbReference type="PROSITE" id="PS00798">
    <property type="entry name" value="ALDOKETO_REDUCTASE_1"/>
    <property type="match status" value="1"/>
</dbReference>
<reference evidence="6" key="1">
    <citation type="submission" date="2024-04" db="EMBL/GenBank/DDBJ databases">
        <authorList>
            <person name="Shaw F."/>
            <person name="Minotto A."/>
        </authorList>
    </citation>
    <scope>NUCLEOTIDE SEQUENCE [LARGE SCALE GENOMIC DNA]</scope>
</reference>
<organism evidence="5 6">
    <name type="scientific">Somion occarium</name>
    <dbReference type="NCBI Taxonomy" id="3059160"/>
    <lineage>
        <taxon>Eukaryota</taxon>
        <taxon>Fungi</taxon>
        <taxon>Dikarya</taxon>
        <taxon>Basidiomycota</taxon>
        <taxon>Agaricomycotina</taxon>
        <taxon>Agaricomycetes</taxon>
        <taxon>Polyporales</taxon>
        <taxon>Cerrenaceae</taxon>
        <taxon>Somion</taxon>
    </lineage>
</organism>
<dbReference type="PANTHER" id="PTHR43827">
    <property type="entry name" value="2,5-DIKETO-D-GLUCONIC ACID REDUCTASE"/>
    <property type="match status" value="1"/>
</dbReference>
<dbReference type="PROSITE" id="PS00063">
    <property type="entry name" value="ALDOKETO_REDUCTASE_3"/>
    <property type="match status" value="1"/>
</dbReference>
<dbReference type="Pfam" id="PF00248">
    <property type="entry name" value="Aldo_ket_red"/>
    <property type="match status" value="1"/>
</dbReference>
<dbReference type="PROSITE" id="PS00062">
    <property type="entry name" value="ALDOKETO_REDUCTASE_2"/>
    <property type="match status" value="1"/>
</dbReference>
<dbReference type="InterPro" id="IPR036812">
    <property type="entry name" value="NAD(P)_OxRdtase_dom_sf"/>
</dbReference>
<accession>A0ABP1DJ67</accession>
<dbReference type="SUPFAM" id="SSF51430">
    <property type="entry name" value="NAD(P)-linked oxidoreductase"/>
    <property type="match status" value="1"/>
</dbReference>
<dbReference type="InterPro" id="IPR020471">
    <property type="entry name" value="AKR"/>
</dbReference>
<dbReference type="InterPro" id="IPR023210">
    <property type="entry name" value="NADP_OxRdtase_dom"/>
</dbReference>
<sequence>MPGTTPAFRLNDGEEIPAIGIGCWMGYVGGNNEVVEMVEHALKVGYRHIDTAFNYGNEAQVGQAIRNSNIPRHELFVTTKLAGEYHGAVQEGLQKSLDNLGLDYIDLFLMHWPQALTLDGEALQPDENPTFVDTWREMEKLVATGQVKSIGVSNFSVKTLEILLPYASIVPAVNQVEMHPLLPQLELLEYCRKMTILLTAYSPLGKHKPMLVQHPAVVDIVTRRRCSAAQVLLGWIISKGVVAIPKSADKKRIEANLSFVHLSPEEVAALDEIHKAEGMHRSVCGFHGKGGICFGWTYEQLGWPMKEGGVIW</sequence>
<evidence type="ECO:0000256" key="1">
    <source>
        <dbReference type="ARBA" id="ARBA00007905"/>
    </source>
</evidence>
<evidence type="ECO:0000256" key="3">
    <source>
        <dbReference type="ARBA" id="ARBA00023002"/>
    </source>
</evidence>
<keyword evidence="2" id="KW-0521">NADP</keyword>
<gene>
    <name evidence="5" type="ORF">GFSPODELE1_LOCUS6570</name>
</gene>
<comment type="similarity">
    <text evidence="1">Belongs to the aldo/keto reductase family.</text>
</comment>
<dbReference type="InterPro" id="IPR018170">
    <property type="entry name" value="Aldo/ket_reductase_CS"/>
</dbReference>
<protein>
    <recommendedName>
        <fullName evidence="4">NADP-dependent oxidoreductase domain-containing protein</fullName>
    </recommendedName>
</protein>
<evidence type="ECO:0000313" key="5">
    <source>
        <dbReference type="EMBL" id="CAL1707856.1"/>
    </source>
</evidence>
<dbReference type="Proteomes" id="UP001497453">
    <property type="component" value="Chromosome 4"/>
</dbReference>
<proteinExistence type="inferred from homology"/>
<dbReference type="Gene3D" id="3.20.20.100">
    <property type="entry name" value="NADP-dependent oxidoreductase domain"/>
    <property type="match status" value="1"/>
</dbReference>
<evidence type="ECO:0000256" key="2">
    <source>
        <dbReference type="ARBA" id="ARBA00022857"/>
    </source>
</evidence>
<dbReference type="PIRSF" id="PIRSF000097">
    <property type="entry name" value="AKR"/>
    <property type="match status" value="1"/>
</dbReference>
<dbReference type="EMBL" id="OZ037947">
    <property type="protein sequence ID" value="CAL1707856.1"/>
    <property type="molecule type" value="Genomic_DNA"/>
</dbReference>
<evidence type="ECO:0000313" key="6">
    <source>
        <dbReference type="Proteomes" id="UP001497453"/>
    </source>
</evidence>
<keyword evidence="3" id="KW-0560">Oxidoreductase</keyword>